<dbReference type="InterPro" id="IPR049734">
    <property type="entry name" value="NudC-like_C"/>
</dbReference>
<comment type="similarity">
    <text evidence="3">Belongs to the Nudix hydrolase family. NudC subfamily.</text>
</comment>
<evidence type="ECO:0000256" key="3">
    <source>
        <dbReference type="ARBA" id="ARBA00009595"/>
    </source>
</evidence>
<proteinExistence type="inferred from homology"/>
<evidence type="ECO:0000256" key="4">
    <source>
        <dbReference type="ARBA" id="ARBA00012381"/>
    </source>
</evidence>
<keyword evidence="5" id="KW-0479">Metal-binding</keyword>
<comment type="cofactor">
    <cofactor evidence="2">
        <name>Zn(2+)</name>
        <dbReference type="ChEBI" id="CHEBI:29105"/>
    </cofactor>
</comment>
<evidence type="ECO:0000256" key="6">
    <source>
        <dbReference type="ARBA" id="ARBA00022801"/>
    </source>
</evidence>
<evidence type="ECO:0000313" key="12">
    <source>
        <dbReference type="Proteomes" id="UP001286174"/>
    </source>
</evidence>
<dbReference type="Gene3D" id="3.90.79.10">
    <property type="entry name" value="Nucleoside Triphosphate Pyrophosphohydrolase"/>
    <property type="match status" value="1"/>
</dbReference>
<dbReference type="InterPro" id="IPR020084">
    <property type="entry name" value="NUDIX_hydrolase_CS"/>
</dbReference>
<keyword evidence="7" id="KW-0460">Magnesium</keyword>
<evidence type="ECO:0000256" key="7">
    <source>
        <dbReference type="ARBA" id="ARBA00022842"/>
    </source>
</evidence>
<dbReference type="PANTHER" id="PTHR42904:SF6">
    <property type="entry name" value="NAD-CAPPED RNA HYDROLASE NUDT12"/>
    <property type="match status" value="1"/>
</dbReference>
<protein>
    <recommendedName>
        <fullName evidence="4">NAD(+) diphosphatase</fullName>
        <ecNumber evidence="4">3.6.1.22</ecNumber>
    </recommendedName>
</protein>
<sequence>MIQDIAPHVMHNEYKPRDPRADDYVFSFDGNNVHLNHDNLFFQVKDLPDQRHLDYLFRIDDTAFFLSDLKDLAVSSINTYNLRTLEPKWLSFAAITGWQIDAWMQINKRCGRCGHLMVKDTRERAMRCPSCGNLVYPRIMPAVIVAVINDKGELLVTKYAHGRYQKYALVAGYNEIGESIEQTAIREVKEETGLDVGSLTYYKSQPWGFTSTLLFGFYAHVIGSDAITMDSNELRVARWVKPTDDIDTGGNASLTSEMIHNFIEDSARRPLTSGRG</sequence>
<dbReference type="GO" id="GO:0035529">
    <property type="term" value="F:NADH pyrophosphatase activity"/>
    <property type="evidence" value="ECO:0007669"/>
    <property type="project" value="TreeGrafter"/>
</dbReference>
<feature type="domain" description="Nudix hydrolase" evidence="10">
    <location>
        <begin position="138"/>
        <end position="272"/>
    </location>
</feature>
<keyword evidence="12" id="KW-1185">Reference proteome</keyword>
<dbReference type="GO" id="GO:0006742">
    <property type="term" value="P:NADP+ catabolic process"/>
    <property type="evidence" value="ECO:0007669"/>
    <property type="project" value="TreeGrafter"/>
</dbReference>
<comment type="caution">
    <text evidence="11">The sequence shown here is derived from an EMBL/GenBank/DDBJ whole genome shotgun (WGS) entry which is preliminary data.</text>
</comment>
<keyword evidence="6" id="KW-0378">Hydrolase</keyword>
<dbReference type="PANTHER" id="PTHR42904">
    <property type="entry name" value="NUDIX HYDROLASE, NUDC SUBFAMILY"/>
    <property type="match status" value="1"/>
</dbReference>
<evidence type="ECO:0000256" key="8">
    <source>
        <dbReference type="ARBA" id="ARBA00023027"/>
    </source>
</evidence>
<dbReference type="EMBL" id="JALBUR010000004">
    <property type="protein sequence ID" value="MDX8419045.1"/>
    <property type="molecule type" value="Genomic_DNA"/>
</dbReference>
<dbReference type="GO" id="GO:0046872">
    <property type="term" value="F:metal ion binding"/>
    <property type="evidence" value="ECO:0007669"/>
    <property type="project" value="UniProtKB-KW"/>
</dbReference>
<keyword evidence="8" id="KW-0520">NAD</keyword>
<accession>A0AB35U0R0</accession>
<dbReference type="InterPro" id="IPR000086">
    <property type="entry name" value="NUDIX_hydrolase_dom"/>
</dbReference>
<reference evidence="11 12" key="1">
    <citation type="submission" date="2022-03" db="EMBL/GenBank/DDBJ databases">
        <title>Novel taxa within the pig intestine.</title>
        <authorList>
            <person name="Wylensek D."/>
            <person name="Bishof K."/>
            <person name="Afrizal A."/>
            <person name="Clavel T."/>
        </authorList>
    </citation>
    <scope>NUCLEOTIDE SEQUENCE [LARGE SCALE GENOMIC DNA]</scope>
    <source>
        <strain evidence="11 12">CLA-KB-P133</strain>
    </source>
</reference>
<dbReference type="CDD" id="cd03429">
    <property type="entry name" value="NUDIX_NADH_pyrophosphatase_Nudt13"/>
    <property type="match status" value="1"/>
</dbReference>
<name>A0AB35U0R0_9FIRM</name>
<organism evidence="11 12">
    <name type="scientific">Grylomicrobium aquisgranensis</name>
    <dbReference type="NCBI Taxonomy" id="2926318"/>
    <lineage>
        <taxon>Bacteria</taxon>
        <taxon>Bacillati</taxon>
        <taxon>Bacillota</taxon>
        <taxon>Erysipelotrichia</taxon>
        <taxon>Erysipelotrichales</taxon>
        <taxon>Erysipelotrichaceae</taxon>
        <taxon>Grylomicrobium</taxon>
    </lineage>
</organism>
<evidence type="ECO:0000256" key="5">
    <source>
        <dbReference type="ARBA" id="ARBA00022723"/>
    </source>
</evidence>
<dbReference type="AlphaFoldDB" id="A0AB35U0R0"/>
<dbReference type="InterPro" id="IPR015797">
    <property type="entry name" value="NUDIX_hydrolase-like_dom_sf"/>
</dbReference>
<dbReference type="SUPFAM" id="SSF55811">
    <property type="entry name" value="Nudix"/>
    <property type="match status" value="1"/>
</dbReference>
<comment type="cofactor">
    <cofactor evidence="1">
        <name>Mg(2+)</name>
        <dbReference type="ChEBI" id="CHEBI:18420"/>
    </cofactor>
</comment>
<dbReference type="PROSITE" id="PS00893">
    <property type="entry name" value="NUDIX_BOX"/>
    <property type="match status" value="1"/>
</dbReference>
<gene>
    <name evidence="11" type="ORF">MOZ60_02930</name>
</gene>
<comment type="catalytic activity">
    <reaction evidence="9">
        <text>a 5'-end NAD(+)-phospho-ribonucleoside in mRNA + H2O = a 5'-end phospho-adenosine-phospho-ribonucleoside in mRNA + beta-nicotinamide D-ribonucleotide + 2 H(+)</text>
        <dbReference type="Rhea" id="RHEA:60876"/>
        <dbReference type="Rhea" id="RHEA-COMP:15698"/>
        <dbReference type="Rhea" id="RHEA-COMP:15719"/>
        <dbReference type="ChEBI" id="CHEBI:14649"/>
        <dbReference type="ChEBI" id="CHEBI:15377"/>
        <dbReference type="ChEBI" id="CHEBI:15378"/>
        <dbReference type="ChEBI" id="CHEBI:144029"/>
        <dbReference type="ChEBI" id="CHEBI:144051"/>
    </reaction>
    <physiologicalReaction direction="left-to-right" evidence="9">
        <dbReference type="Rhea" id="RHEA:60877"/>
    </physiologicalReaction>
</comment>
<dbReference type="Pfam" id="PF00293">
    <property type="entry name" value="NUDIX"/>
    <property type="match status" value="1"/>
</dbReference>
<dbReference type="InterPro" id="IPR050241">
    <property type="entry name" value="NAD-cap_RNA_hydrolase_NudC"/>
</dbReference>
<dbReference type="GO" id="GO:0019677">
    <property type="term" value="P:NAD+ catabolic process"/>
    <property type="evidence" value="ECO:0007669"/>
    <property type="project" value="TreeGrafter"/>
</dbReference>
<evidence type="ECO:0000256" key="2">
    <source>
        <dbReference type="ARBA" id="ARBA00001947"/>
    </source>
</evidence>
<evidence type="ECO:0000256" key="1">
    <source>
        <dbReference type="ARBA" id="ARBA00001946"/>
    </source>
</evidence>
<dbReference type="PROSITE" id="PS51462">
    <property type="entry name" value="NUDIX"/>
    <property type="match status" value="1"/>
</dbReference>
<dbReference type="InterPro" id="IPR015376">
    <property type="entry name" value="Znr_NADH_PPase"/>
</dbReference>
<evidence type="ECO:0000313" key="11">
    <source>
        <dbReference type="EMBL" id="MDX8419045.1"/>
    </source>
</evidence>
<dbReference type="GO" id="GO:0005829">
    <property type="term" value="C:cytosol"/>
    <property type="evidence" value="ECO:0007669"/>
    <property type="project" value="TreeGrafter"/>
</dbReference>
<dbReference type="Gene3D" id="3.90.79.20">
    <property type="match status" value="1"/>
</dbReference>
<dbReference type="Pfam" id="PF09297">
    <property type="entry name" value="Zn_ribbon_NUD"/>
    <property type="match status" value="1"/>
</dbReference>
<evidence type="ECO:0000256" key="9">
    <source>
        <dbReference type="ARBA" id="ARBA00023679"/>
    </source>
</evidence>
<dbReference type="EC" id="3.6.1.22" evidence="4"/>
<dbReference type="RefSeq" id="WP_370595595.1">
    <property type="nucleotide sequence ID" value="NZ_JALBUR010000004.1"/>
</dbReference>
<evidence type="ECO:0000259" key="10">
    <source>
        <dbReference type="PROSITE" id="PS51462"/>
    </source>
</evidence>
<dbReference type="Proteomes" id="UP001286174">
    <property type="component" value="Unassembled WGS sequence"/>
</dbReference>